<dbReference type="EMBL" id="JACHWZ010000052">
    <property type="protein sequence ID" value="MBB3063689.1"/>
    <property type="molecule type" value="Genomic_DNA"/>
</dbReference>
<evidence type="ECO:0000259" key="3">
    <source>
        <dbReference type="PROSITE" id="PS50853"/>
    </source>
</evidence>
<keyword evidence="2" id="KW-0456">Lyase</keyword>
<evidence type="ECO:0000256" key="1">
    <source>
        <dbReference type="ARBA" id="ARBA00022729"/>
    </source>
</evidence>
<reference evidence="4 5" key="1">
    <citation type="submission" date="2020-08" db="EMBL/GenBank/DDBJ databases">
        <title>Genomic Encyclopedia of Type Strains, Phase III (KMG-III): the genomes of soil and plant-associated and newly described type strains.</title>
        <authorList>
            <person name="Whitman W."/>
        </authorList>
    </citation>
    <scope>NUCLEOTIDE SEQUENCE [LARGE SCALE GENOMIC DNA]</scope>
    <source>
        <strain evidence="4 5">CECT 8799</strain>
    </source>
</reference>
<dbReference type="SUPFAM" id="SSF48230">
    <property type="entry name" value="Chondroitin AC/alginate lyase"/>
    <property type="match status" value="1"/>
</dbReference>
<organism evidence="4 5">
    <name type="scientific">Microbulbifer rhizosphaerae</name>
    <dbReference type="NCBI Taxonomy" id="1562603"/>
    <lineage>
        <taxon>Bacteria</taxon>
        <taxon>Pseudomonadati</taxon>
        <taxon>Pseudomonadota</taxon>
        <taxon>Gammaproteobacteria</taxon>
        <taxon>Cellvibrionales</taxon>
        <taxon>Microbulbiferaceae</taxon>
        <taxon>Microbulbifer</taxon>
    </lineage>
</organism>
<dbReference type="SUPFAM" id="SSF49265">
    <property type="entry name" value="Fibronectin type III"/>
    <property type="match status" value="1"/>
</dbReference>
<evidence type="ECO:0000256" key="2">
    <source>
        <dbReference type="ARBA" id="ARBA00023239"/>
    </source>
</evidence>
<dbReference type="GO" id="GO:0042597">
    <property type="term" value="C:periplasmic space"/>
    <property type="evidence" value="ECO:0007669"/>
    <property type="project" value="InterPro"/>
</dbReference>
<dbReference type="InterPro" id="IPR036116">
    <property type="entry name" value="FN3_sf"/>
</dbReference>
<keyword evidence="1" id="KW-0732">Signal</keyword>
<comment type="caution">
    <text evidence="4">The sequence shown here is derived from an EMBL/GenBank/DDBJ whole genome shotgun (WGS) entry which is preliminary data.</text>
</comment>
<dbReference type="Pfam" id="PF05426">
    <property type="entry name" value="Alginate_lyase"/>
    <property type="match status" value="1"/>
</dbReference>
<gene>
    <name evidence="4" type="ORF">FHS09_004560</name>
</gene>
<dbReference type="InterPro" id="IPR003961">
    <property type="entry name" value="FN3_dom"/>
</dbReference>
<proteinExistence type="predicted"/>
<dbReference type="Gene3D" id="2.60.40.10">
    <property type="entry name" value="Immunoglobulins"/>
    <property type="match status" value="1"/>
</dbReference>
<dbReference type="GO" id="GO:0016829">
    <property type="term" value="F:lyase activity"/>
    <property type="evidence" value="ECO:0007669"/>
    <property type="project" value="UniProtKB-KW"/>
</dbReference>
<dbReference type="AlphaFoldDB" id="A0A7W4ZCR0"/>
<dbReference type="Proteomes" id="UP000535937">
    <property type="component" value="Unassembled WGS sequence"/>
</dbReference>
<dbReference type="RefSeq" id="WP_183464075.1">
    <property type="nucleotide sequence ID" value="NZ_JACHWZ010000052.1"/>
</dbReference>
<evidence type="ECO:0000313" key="5">
    <source>
        <dbReference type="Proteomes" id="UP000535937"/>
    </source>
</evidence>
<dbReference type="PROSITE" id="PS50853">
    <property type="entry name" value="FN3"/>
    <property type="match status" value="1"/>
</dbReference>
<keyword evidence="5" id="KW-1185">Reference proteome</keyword>
<feature type="domain" description="Fibronectin type-III" evidence="3">
    <location>
        <begin position="432"/>
        <end position="522"/>
    </location>
</feature>
<sequence>MTIRLGKHPVAIAAYTTLKRITDYGRLPALILTLSIAAGALVMPSLSEAQSFQHPGALNNQADLDRMKTKVAASAQPWKGSWDILVSNTNGWTSHNPEAVATITAGGGLPENYIRLARDAARAYQLALRYHGDGSTWAADKSVEIMNTWASIHTGWAGDSNVSLRSGIYGYQFASAAELMRDYSGWVPADFTAFKDYMLNQFYLGGSRNKDFLDRHHDTRGTHYWANWEHASLASAMAIGVLLDDQAIFDHALDYFYDGIGNGNMNRAVTYVHPNGLGQWQESGRDQGHSTMGPVLLGAICEIAWNQGYDLYGALNNRLLSGVEYISKYNTKRDVPFAPYVHDAGRLDSSLVRTVYWDISSVGRNQLRPGWDLVYNHYVNRMGMAAPYTGEYAAKTRPEGGGFNFGGNSGGFDSLGFTTLTHSRDSIASDVAPSGLRATQEYDRRITLSWWGSARATSYNVKRSTTSGGPYTTIATVGTKDIFHVDTDLTAGRTYHYVVSANTPSGETANSDQVSAIAVAPGGISYQAENAAYGGDAELITSTTNHNGTGSIVPHSGYIEFTGVDGGDGGPTTLAMRYAHGGPNRTGVWT</sequence>
<dbReference type="CDD" id="cd00063">
    <property type="entry name" value="FN3"/>
    <property type="match status" value="1"/>
</dbReference>
<dbReference type="InterPro" id="IPR013783">
    <property type="entry name" value="Ig-like_fold"/>
</dbReference>
<dbReference type="InterPro" id="IPR008397">
    <property type="entry name" value="Alginate_lyase_dom"/>
</dbReference>
<accession>A0A7W4ZCR0</accession>
<protein>
    <recommendedName>
        <fullName evidence="3">Fibronectin type-III domain-containing protein</fullName>
    </recommendedName>
</protein>
<dbReference type="InterPro" id="IPR008929">
    <property type="entry name" value="Chondroitin_lyas"/>
</dbReference>
<dbReference type="Gene3D" id="1.50.10.100">
    <property type="entry name" value="Chondroitin AC/alginate lyase"/>
    <property type="match status" value="1"/>
</dbReference>
<name>A0A7W4ZCR0_9GAMM</name>
<feature type="non-terminal residue" evidence="4">
    <location>
        <position position="590"/>
    </location>
</feature>
<evidence type="ECO:0000313" key="4">
    <source>
        <dbReference type="EMBL" id="MBB3063689.1"/>
    </source>
</evidence>